<reference evidence="11 12" key="1">
    <citation type="submission" date="2023-03" db="EMBL/GenBank/DDBJ databases">
        <title>YIM 152171 draft genome.</title>
        <authorList>
            <person name="Yang Z."/>
        </authorList>
    </citation>
    <scope>NUCLEOTIDE SEQUENCE [LARGE SCALE GENOMIC DNA]</scope>
    <source>
        <strain evidence="11 12">YIM 152171</strain>
    </source>
</reference>
<feature type="binding site" evidence="8">
    <location>
        <position position="173"/>
    </location>
    <ligand>
        <name>Mg(2+)</name>
        <dbReference type="ChEBI" id="CHEBI:18420"/>
    </ligand>
</feature>
<feature type="binding site" evidence="8">
    <location>
        <begin position="191"/>
        <end position="195"/>
    </location>
    <ligand>
        <name>GTP</name>
        <dbReference type="ChEBI" id="CHEBI:37565"/>
    </ligand>
</feature>
<keyword evidence="2 8" id="KW-0963">Cytoplasm</keyword>
<evidence type="ECO:0000256" key="1">
    <source>
        <dbReference type="ARBA" id="ARBA00007699"/>
    </source>
</evidence>
<dbReference type="InterPro" id="IPR014100">
    <property type="entry name" value="GTP-bd_Obg/CgtA"/>
</dbReference>
<name>A0AAP3V0E9_9PROT</name>
<dbReference type="PANTHER" id="PTHR11702">
    <property type="entry name" value="DEVELOPMENTALLY REGULATED GTP-BINDING PROTEIN-RELATED"/>
    <property type="match status" value="1"/>
</dbReference>
<dbReference type="GO" id="GO:0003924">
    <property type="term" value="F:GTPase activity"/>
    <property type="evidence" value="ECO:0007669"/>
    <property type="project" value="UniProtKB-UniRule"/>
</dbReference>
<evidence type="ECO:0000313" key="12">
    <source>
        <dbReference type="Proteomes" id="UP001301140"/>
    </source>
</evidence>
<dbReference type="EMBL" id="JARGEQ010000082">
    <property type="protein sequence ID" value="MDF1586316.1"/>
    <property type="molecule type" value="Genomic_DNA"/>
</dbReference>
<gene>
    <name evidence="11" type="primary">obgE</name>
    <name evidence="8" type="synonym">obg</name>
    <name evidence="11" type="ORF">PZ740_07945</name>
</gene>
<dbReference type="InterPro" id="IPR006169">
    <property type="entry name" value="GTP1_OBG_dom"/>
</dbReference>
<dbReference type="AlphaFoldDB" id="A0AAP3V0E9"/>
<dbReference type="InterPro" id="IPR045086">
    <property type="entry name" value="OBG_GTPase"/>
</dbReference>
<feature type="binding site" evidence="8">
    <location>
        <position position="193"/>
    </location>
    <ligand>
        <name>Mg(2+)</name>
        <dbReference type="ChEBI" id="CHEBI:18420"/>
    </ligand>
</feature>
<keyword evidence="5 8" id="KW-0378">Hydrolase</keyword>
<dbReference type="SUPFAM" id="SSF52540">
    <property type="entry name" value="P-loop containing nucleoside triphosphate hydrolases"/>
    <property type="match status" value="1"/>
</dbReference>
<comment type="subcellular location">
    <subcellularLocation>
        <location evidence="8">Cytoplasm</location>
    </subcellularLocation>
</comment>
<dbReference type="Pfam" id="PF01018">
    <property type="entry name" value="GTP1_OBG"/>
    <property type="match status" value="1"/>
</dbReference>
<evidence type="ECO:0000256" key="6">
    <source>
        <dbReference type="ARBA" id="ARBA00022842"/>
    </source>
</evidence>
<dbReference type="SUPFAM" id="SSF82051">
    <property type="entry name" value="Obg GTP-binding protein N-terminal domain"/>
    <property type="match status" value="1"/>
</dbReference>
<evidence type="ECO:0000256" key="5">
    <source>
        <dbReference type="ARBA" id="ARBA00022801"/>
    </source>
</evidence>
<evidence type="ECO:0000259" key="9">
    <source>
        <dbReference type="PROSITE" id="PS51710"/>
    </source>
</evidence>
<evidence type="ECO:0000256" key="7">
    <source>
        <dbReference type="ARBA" id="ARBA00023134"/>
    </source>
</evidence>
<comment type="cofactor">
    <cofactor evidence="8">
        <name>Mg(2+)</name>
        <dbReference type="ChEBI" id="CHEBI:18420"/>
    </cofactor>
</comment>
<dbReference type="NCBIfam" id="TIGR02729">
    <property type="entry name" value="Obg_CgtA"/>
    <property type="match status" value="1"/>
</dbReference>
<dbReference type="Gene3D" id="3.40.50.300">
    <property type="entry name" value="P-loop containing nucleotide triphosphate hydrolases"/>
    <property type="match status" value="1"/>
</dbReference>
<dbReference type="InterPro" id="IPR031167">
    <property type="entry name" value="G_OBG"/>
</dbReference>
<keyword evidence="4 8" id="KW-0547">Nucleotide-binding</keyword>
<dbReference type="InterPro" id="IPR036726">
    <property type="entry name" value="GTP1_OBG_dom_sf"/>
</dbReference>
<dbReference type="InterPro" id="IPR006073">
    <property type="entry name" value="GTP-bd"/>
</dbReference>
<proteinExistence type="inferred from homology"/>
<accession>A0AAP3V0E9</accession>
<evidence type="ECO:0000313" key="11">
    <source>
        <dbReference type="EMBL" id="MDF1586316.1"/>
    </source>
</evidence>
<dbReference type="RefSeq" id="WP_327788732.1">
    <property type="nucleotide sequence ID" value="NZ_JARGEQ010000082.1"/>
</dbReference>
<dbReference type="PROSITE" id="PS51883">
    <property type="entry name" value="OBG"/>
    <property type="match status" value="1"/>
</dbReference>
<feature type="domain" description="Obg" evidence="10">
    <location>
        <begin position="1"/>
        <end position="159"/>
    </location>
</feature>
<dbReference type="InterPro" id="IPR006074">
    <property type="entry name" value="GTP1-OBG_CS"/>
</dbReference>
<dbReference type="PROSITE" id="PS00905">
    <property type="entry name" value="GTP1_OBG"/>
    <property type="match status" value="1"/>
</dbReference>
<dbReference type="Gene3D" id="2.70.210.12">
    <property type="entry name" value="GTP1/OBG domain"/>
    <property type="match status" value="1"/>
</dbReference>
<evidence type="ECO:0000256" key="2">
    <source>
        <dbReference type="ARBA" id="ARBA00022490"/>
    </source>
</evidence>
<feature type="binding site" evidence="8">
    <location>
        <begin position="212"/>
        <end position="215"/>
    </location>
    <ligand>
        <name>GTP</name>
        <dbReference type="ChEBI" id="CHEBI:37565"/>
    </ligand>
</feature>
<dbReference type="FunFam" id="2.70.210.12:FF:000001">
    <property type="entry name" value="GTPase Obg"/>
    <property type="match status" value="1"/>
</dbReference>
<comment type="caution">
    <text evidence="11">The sequence shown here is derived from an EMBL/GenBank/DDBJ whole genome shotgun (WGS) entry which is preliminary data.</text>
</comment>
<keyword evidence="6 8" id="KW-0460">Magnesium</keyword>
<evidence type="ECO:0000256" key="8">
    <source>
        <dbReference type="HAMAP-Rule" id="MF_01454"/>
    </source>
</evidence>
<keyword evidence="7 8" id="KW-0342">GTP-binding</keyword>
<dbReference type="GO" id="GO:0005525">
    <property type="term" value="F:GTP binding"/>
    <property type="evidence" value="ECO:0007669"/>
    <property type="project" value="UniProtKB-UniRule"/>
</dbReference>
<sequence length="343" mass="37525">MRFLDSAKIWLKSGDGGAGSISFRREKYIEFGGPDGGDGGRGGHVIARCVDDLNTLIDFRYKQHFKAQRGMHGMGRQRTGKTGDDVLLKLPVGTQILAEDGETLIADMTEPGQEIVLARGGDGGRGNIHFKSSTNRAPRRAEPGWPGEERWVWLKLKLLADAGLVGLPNAGKSTFLSAVSRARPKIGDYPFTTLEPKLGTIEFDDDGFVMADIPGLIEGAHEGKGLGDRFLGHVERCSVLIHLVDATQEDVADAYRTVRAELLAYGHDLGDKPEIVCLSKCDALDEESLEEQAHLLAEAARRPVHRVSAASGQGTRPVLGEALELVRERRRTEREQRAERREG</sequence>
<dbReference type="GO" id="GO:0000287">
    <property type="term" value="F:magnesium ion binding"/>
    <property type="evidence" value="ECO:0007669"/>
    <property type="project" value="InterPro"/>
</dbReference>
<dbReference type="CDD" id="cd01898">
    <property type="entry name" value="Obg"/>
    <property type="match status" value="1"/>
</dbReference>
<feature type="binding site" evidence="8">
    <location>
        <begin position="308"/>
        <end position="310"/>
    </location>
    <ligand>
        <name>GTP</name>
        <dbReference type="ChEBI" id="CHEBI:37565"/>
    </ligand>
</feature>
<dbReference type="PROSITE" id="PS51710">
    <property type="entry name" value="G_OBG"/>
    <property type="match status" value="1"/>
</dbReference>
<feature type="domain" description="OBG-type G" evidence="9">
    <location>
        <begin position="160"/>
        <end position="327"/>
    </location>
</feature>
<dbReference type="NCBIfam" id="NF008955">
    <property type="entry name" value="PRK12297.1"/>
    <property type="match status" value="1"/>
</dbReference>
<dbReference type="HAMAP" id="MF_01454">
    <property type="entry name" value="GTPase_Obg"/>
    <property type="match status" value="1"/>
</dbReference>
<dbReference type="Pfam" id="PF01926">
    <property type="entry name" value="MMR_HSR1"/>
    <property type="match status" value="1"/>
</dbReference>
<feature type="binding site" evidence="8">
    <location>
        <begin position="166"/>
        <end position="173"/>
    </location>
    <ligand>
        <name>GTP</name>
        <dbReference type="ChEBI" id="CHEBI:37565"/>
    </ligand>
</feature>
<keyword evidence="12" id="KW-1185">Reference proteome</keyword>
<dbReference type="PRINTS" id="PR00326">
    <property type="entry name" value="GTP1OBG"/>
</dbReference>
<comment type="function">
    <text evidence="8">An essential GTPase which binds GTP, GDP and possibly (p)ppGpp with moderate affinity, with high nucleotide exchange rates and a fairly low GTP hydrolysis rate. Plays a role in control of the cell cycle, stress response, ribosome biogenesis and in those bacteria that undergo differentiation, in morphogenesis control.</text>
</comment>
<comment type="similarity">
    <text evidence="1 8">Belongs to the TRAFAC class OBG-HflX-like GTPase superfamily. OBG GTPase family.</text>
</comment>
<comment type="subunit">
    <text evidence="8">Monomer.</text>
</comment>
<evidence type="ECO:0000256" key="4">
    <source>
        <dbReference type="ARBA" id="ARBA00022741"/>
    </source>
</evidence>
<dbReference type="EC" id="3.6.5.-" evidence="8"/>
<keyword evidence="3 8" id="KW-0479">Metal-binding</keyword>
<dbReference type="Proteomes" id="UP001301140">
    <property type="component" value="Unassembled WGS sequence"/>
</dbReference>
<dbReference type="PIRSF" id="PIRSF002401">
    <property type="entry name" value="GTP_bd_Obg/CgtA"/>
    <property type="match status" value="1"/>
</dbReference>
<feature type="binding site" evidence="8">
    <location>
        <begin position="279"/>
        <end position="282"/>
    </location>
    <ligand>
        <name>GTP</name>
        <dbReference type="ChEBI" id="CHEBI:37565"/>
    </ligand>
</feature>
<dbReference type="InterPro" id="IPR027417">
    <property type="entry name" value="P-loop_NTPase"/>
</dbReference>
<dbReference type="NCBIfam" id="NF008956">
    <property type="entry name" value="PRK12299.1"/>
    <property type="match status" value="1"/>
</dbReference>
<protein>
    <recommendedName>
        <fullName evidence="8">GTPase Obg</fullName>
        <ecNumber evidence="8">3.6.5.-</ecNumber>
    </recommendedName>
    <alternativeName>
        <fullName evidence="8">GTP-binding protein Obg</fullName>
    </alternativeName>
</protein>
<organism evidence="11 12">
    <name type="scientific">Marinimicrococcus flavescens</name>
    <dbReference type="NCBI Taxonomy" id="3031815"/>
    <lineage>
        <taxon>Bacteria</taxon>
        <taxon>Pseudomonadati</taxon>
        <taxon>Pseudomonadota</taxon>
        <taxon>Alphaproteobacteria</taxon>
        <taxon>Geminicoccales</taxon>
        <taxon>Geminicoccaceae</taxon>
        <taxon>Marinimicrococcus</taxon>
    </lineage>
</organism>
<evidence type="ECO:0000259" key="10">
    <source>
        <dbReference type="PROSITE" id="PS51883"/>
    </source>
</evidence>
<dbReference type="GO" id="GO:0043022">
    <property type="term" value="F:ribosome binding"/>
    <property type="evidence" value="ECO:0007669"/>
    <property type="project" value="UniProtKB-ARBA"/>
</dbReference>
<dbReference type="GO" id="GO:0042254">
    <property type="term" value="P:ribosome biogenesis"/>
    <property type="evidence" value="ECO:0007669"/>
    <property type="project" value="UniProtKB-UniRule"/>
</dbReference>
<dbReference type="GO" id="GO:0005737">
    <property type="term" value="C:cytoplasm"/>
    <property type="evidence" value="ECO:0007669"/>
    <property type="project" value="UniProtKB-SubCell"/>
</dbReference>
<dbReference type="PANTHER" id="PTHR11702:SF31">
    <property type="entry name" value="MITOCHONDRIAL RIBOSOME-ASSOCIATED GTPASE 2"/>
    <property type="match status" value="1"/>
</dbReference>
<evidence type="ECO:0000256" key="3">
    <source>
        <dbReference type="ARBA" id="ARBA00022723"/>
    </source>
</evidence>